<keyword evidence="2" id="KW-1185">Reference proteome</keyword>
<organism evidence="1 2">
    <name type="scientific">Marinilabilia salmonicolor</name>
    <dbReference type="NCBI Taxonomy" id="989"/>
    <lineage>
        <taxon>Bacteria</taxon>
        <taxon>Pseudomonadati</taxon>
        <taxon>Bacteroidota</taxon>
        <taxon>Bacteroidia</taxon>
        <taxon>Marinilabiliales</taxon>
        <taxon>Marinilabiliaceae</taxon>
        <taxon>Marinilabilia</taxon>
    </lineage>
</organism>
<reference evidence="1 2" key="1">
    <citation type="submission" date="2018-07" db="EMBL/GenBank/DDBJ databases">
        <title>Freshwater and sediment microbial communities from various areas in North America, analyzing microbe dynamics in response to fracking.</title>
        <authorList>
            <person name="Lamendella R."/>
        </authorList>
    </citation>
    <scope>NUCLEOTIDE SEQUENCE [LARGE SCALE GENOMIC DNA]</scope>
    <source>
        <strain evidence="1 2">160A</strain>
    </source>
</reference>
<evidence type="ECO:0000313" key="1">
    <source>
        <dbReference type="EMBL" id="RCW29297.1"/>
    </source>
</evidence>
<gene>
    <name evidence="1" type="ORF">DFO77_12920</name>
</gene>
<comment type="caution">
    <text evidence="1">The sequence shown here is derived from an EMBL/GenBank/DDBJ whole genome shotgun (WGS) entry which is preliminary data.</text>
</comment>
<proteinExistence type="predicted"/>
<sequence length="164" mass="18960">MSAEEIKLTNDNYNKGQSFIDSADYKFEDVIDTQYKLLSDLYLDISNSILPEIVNQLKEMKDDALLSGEDSGLENVWEEICVQIQNEKSFEWPMFVITIEGIIEMKLEKLPHSFKQVISYMSGLNDEPDMTGYFAHHAIESVKDDLFSVAMNYSNQRIEDYLYG</sequence>
<protein>
    <submittedName>
        <fullName evidence="1">Uncharacterized protein</fullName>
    </submittedName>
</protein>
<evidence type="ECO:0000313" key="2">
    <source>
        <dbReference type="Proteomes" id="UP000252733"/>
    </source>
</evidence>
<name>A0A368UKQ6_9BACT</name>
<accession>A0A368UKQ6</accession>
<dbReference type="EMBL" id="QPIZ01000029">
    <property type="protein sequence ID" value="RCW29297.1"/>
    <property type="molecule type" value="Genomic_DNA"/>
</dbReference>
<dbReference type="RefSeq" id="WP_114437900.1">
    <property type="nucleotide sequence ID" value="NZ_QPIZ01000029.1"/>
</dbReference>
<dbReference type="AlphaFoldDB" id="A0A368UKQ6"/>
<dbReference type="Proteomes" id="UP000252733">
    <property type="component" value="Unassembled WGS sequence"/>
</dbReference>